<proteinExistence type="predicted"/>
<gene>
    <name evidence="1" type="ORF">SAMN04489743_0368</name>
</gene>
<dbReference type="EMBL" id="LT629779">
    <property type="protein sequence ID" value="SDS57594.1"/>
    <property type="molecule type" value="Genomic_DNA"/>
</dbReference>
<keyword evidence="2" id="KW-1185">Reference proteome</keyword>
<dbReference type="Proteomes" id="UP000198751">
    <property type="component" value="Chromosome I"/>
</dbReference>
<accession>A0A1H1TBS4</accession>
<sequence>MAGTDAVGDTYRVSVTGQQYGTESPDILTSCRNPGATCSLSRAVTMSATVSGGFGLSAGAVSAQAGLSYSVSVSDTVSCTSPVLGYNQLYIARPSGTFVFYNVDRYNLFGFHTGTERGTAFFPTGVSCRVIYG</sequence>
<protein>
    <submittedName>
        <fullName evidence="1">Uncharacterized protein</fullName>
    </submittedName>
</protein>
<evidence type="ECO:0000313" key="1">
    <source>
        <dbReference type="EMBL" id="SDS57594.1"/>
    </source>
</evidence>
<dbReference type="AlphaFoldDB" id="A0A1H1TBS4"/>
<reference evidence="2" key="1">
    <citation type="submission" date="2016-10" db="EMBL/GenBank/DDBJ databases">
        <authorList>
            <person name="Varghese N."/>
            <person name="Submissions S."/>
        </authorList>
    </citation>
    <scope>NUCLEOTIDE SEQUENCE [LARGE SCALE GENOMIC DNA]</scope>
    <source>
        <strain evidence="2">IMMIB L-1606</strain>
    </source>
</reference>
<evidence type="ECO:0000313" key="2">
    <source>
        <dbReference type="Proteomes" id="UP000198751"/>
    </source>
</evidence>
<name>A0A1H1TBS4_9MICC</name>
<organism evidence="1 2">
    <name type="scientific">Pseudarthrobacter equi</name>
    <dbReference type="NCBI Taxonomy" id="728066"/>
    <lineage>
        <taxon>Bacteria</taxon>
        <taxon>Bacillati</taxon>
        <taxon>Actinomycetota</taxon>
        <taxon>Actinomycetes</taxon>
        <taxon>Micrococcales</taxon>
        <taxon>Micrococcaceae</taxon>
        <taxon>Pseudarthrobacter</taxon>
    </lineage>
</organism>